<accession>A0A4R8RHH6</accession>
<dbReference type="AlphaFoldDB" id="A0A4R8RHH6"/>
<dbReference type="Proteomes" id="UP000295703">
    <property type="component" value="Unassembled WGS sequence"/>
</dbReference>
<sequence length="71" mass="7440">MHCGVPELQRAPAQGSPHPVQGWVAVMPVASGVAAFTETHRQSPALAEAPRSTTGNEVAFTAARSHFFKGT</sequence>
<evidence type="ECO:0000313" key="2">
    <source>
        <dbReference type="Proteomes" id="UP000295703"/>
    </source>
</evidence>
<organism evidence="1 2">
    <name type="scientific">Colletotrichum trifolii</name>
    <dbReference type="NCBI Taxonomy" id="5466"/>
    <lineage>
        <taxon>Eukaryota</taxon>
        <taxon>Fungi</taxon>
        <taxon>Dikarya</taxon>
        <taxon>Ascomycota</taxon>
        <taxon>Pezizomycotina</taxon>
        <taxon>Sordariomycetes</taxon>
        <taxon>Hypocreomycetidae</taxon>
        <taxon>Glomerellales</taxon>
        <taxon>Glomerellaceae</taxon>
        <taxon>Colletotrichum</taxon>
        <taxon>Colletotrichum orbiculare species complex</taxon>
    </lineage>
</organism>
<reference evidence="1 2" key="1">
    <citation type="submission" date="2018-12" db="EMBL/GenBank/DDBJ databases">
        <title>Genome sequence and assembly of Colletotrichum trifolii.</title>
        <authorList>
            <person name="Gan P."/>
            <person name="Shirasu K."/>
        </authorList>
    </citation>
    <scope>NUCLEOTIDE SEQUENCE [LARGE SCALE GENOMIC DNA]</scope>
    <source>
        <strain evidence="1 2">543-2</strain>
    </source>
</reference>
<proteinExistence type="predicted"/>
<protein>
    <submittedName>
        <fullName evidence="1">Uncharacterized protein</fullName>
    </submittedName>
</protein>
<dbReference type="EMBL" id="RYZW01000032">
    <property type="protein sequence ID" value="TDZ61192.1"/>
    <property type="molecule type" value="Genomic_DNA"/>
</dbReference>
<name>A0A4R8RHH6_COLTR</name>
<gene>
    <name evidence="1" type="ORF">CTRI78_v004468</name>
</gene>
<keyword evidence="2" id="KW-1185">Reference proteome</keyword>
<comment type="caution">
    <text evidence="1">The sequence shown here is derived from an EMBL/GenBank/DDBJ whole genome shotgun (WGS) entry which is preliminary data.</text>
</comment>
<evidence type="ECO:0000313" key="1">
    <source>
        <dbReference type="EMBL" id="TDZ61192.1"/>
    </source>
</evidence>